<dbReference type="Gene3D" id="1.20.1250.20">
    <property type="entry name" value="MFS general substrate transporter like domains"/>
    <property type="match status" value="1"/>
</dbReference>
<dbReference type="InterPro" id="IPR011701">
    <property type="entry name" value="MFS"/>
</dbReference>
<dbReference type="EMBL" id="LWCA01000449">
    <property type="protein sequence ID" value="OAF68416.1"/>
    <property type="molecule type" value="Genomic_DNA"/>
</dbReference>
<dbReference type="AlphaFoldDB" id="A0A177B2F4"/>
<dbReference type="Pfam" id="PF07690">
    <property type="entry name" value="MFS_1"/>
    <property type="match status" value="1"/>
</dbReference>
<dbReference type="PANTHER" id="PTHR11360:SF260">
    <property type="entry name" value="MFS DOMAIN-CONTAINING PROTEIN"/>
    <property type="match status" value="1"/>
</dbReference>
<feature type="transmembrane region" description="Helical" evidence="1">
    <location>
        <begin position="12"/>
        <end position="31"/>
    </location>
</feature>
<feature type="transmembrane region" description="Helical" evidence="1">
    <location>
        <begin position="138"/>
        <end position="158"/>
    </location>
</feature>
<dbReference type="PANTHER" id="PTHR11360">
    <property type="entry name" value="MONOCARBOXYLATE TRANSPORTER"/>
    <property type="match status" value="1"/>
</dbReference>
<dbReference type="GO" id="GO:0008028">
    <property type="term" value="F:monocarboxylic acid transmembrane transporter activity"/>
    <property type="evidence" value="ECO:0007669"/>
    <property type="project" value="TreeGrafter"/>
</dbReference>
<dbReference type="InterPro" id="IPR036259">
    <property type="entry name" value="MFS_trans_sf"/>
</dbReference>
<feature type="transmembrane region" description="Helical" evidence="1">
    <location>
        <begin position="80"/>
        <end position="99"/>
    </location>
</feature>
<name>A0A177B2F4_9BILA</name>
<feature type="transmembrane region" description="Helical" evidence="1">
    <location>
        <begin position="280"/>
        <end position="299"/>
    </location>
</feature>
<accession>A0A177B2F4</accession>
<organism evidence="2 3">
    <name type="scientific">Intoshia linei</name>
    <dbReference type="NCBI Taxonomy" id="1819745"/>
    <lineage>
        <taxon>Eukaryota</taxon>
        <taxon>Metazoa</taxon>
        <taxon>Spiralia</taxon>
        <taxon>Lophotrochozoa</taxon>
        <taxon>Mesozoa</taxon>
        <taxon>Orthonectida</taxon>
        <taxon>Rhopaluridae</taxon>
        <taxon>Intoshia</taxon>
    </lineage>
</organism>
<dbReference type="SUPFAM" id="SSF103473">
    <property type="entry name" value="MFS general substrate transporter"/>
    <property type="match status" value="1"/>
</dbReference>
<sequence>MKLSKTIDGSYGILIIFAAYIFYFITDGWAFSLPLIFKLIKQRFGIEDSNINIFSTLIFAIPSLSAIFICGLIKKTNYRFCAIMGTLIFSIPLMCYPAYKNWTTTLCLISIVSSFGIGLFYMVAYLSIINFFDKRQGIALSFTTLGSASGGIAFPFIIHHTYDKYSDKFLLVIAIPILIICALLSFIFCLPTNNVKIAAYRRESVLRMPIQIIKSQNMISKIFNVLYLHIFKIKKLNFFFLSIIMLSLILSNGFIYVALHLEMFLDQEYITKHSNILSTILSCMSLSRGFGLLIIGLIIDYTRISYFIIFSFCLFIIGMCYLAMAVTTNFYLLVTLYAVYAFFYSSFYMLPVFCIGIIHDNYQDYYFTYSFSGAVMLISSYMLILLGINQKQLFTRKIAKT</sequence>
<evidence type="ECO:0000256" key="1">
    <source>
        <dbReference type="SAM" id="Phobius"/>
    </source>
</evidence>
<evidence type="ECO:0000313" key="2">
    <source>
        <dbReference type="EMBL" id="OAF68416.1"/>
    </source>
</evidence>
<keyword evidence="1" id="KW-1133">Transmembrane helix</keyword>
<reference evidence="2 3" key="1">
    <citation type="submission" date="2016-04" db="EMBL/GenBank/DDBJ databases">
        <title>The genome of Intoshia linei affirms orthonectids as highly simplified spiralians.</title>
        <authorList>
            <person name="Mikhailov K.V."/>
            <person name="Slusarev G.S."/>
            <person name="Nikitin M.A."/>
            <person name="Logacheva M.D."/>
            <person name="Penin A."/>
            <person name="Aleoshin V."/>
            <person name="Panchin Y.V."/>
        </authorList>
    </citation>
    <scope>NUCLEOTIDE SEQUENCE [LARGE SCALE GENOMIC DNA]</scope>
    <source>
        <strain evidence="2">Intl2013</strain>
        <tissue evidence="2">Whole animal</tissue>
    </source>
</reference>
<comment type="caution">
    <text evidence="2">The sequence shown here is derived from an EMBL/GenBank/DDBJ whole genome shotgun (WGS) entry which is preliminary data.</text>
</comment>
<keyword evidence="1" id="KW-0812">Transmembrane</keyword>
<feature type="transmembrane region" description="Helical" evidence="1">
    <location>
        <begin position="305"/>
        <end position="323"/>
    </location>
</feature>
<feature type="transmembrane region" description="Helical" evidence="1">
    <location>
        <begin position="170"/>
        <end position="191"/>
    </location>
</feature>
<dbReference type="InterPro" id="IPR050327">
    <property type="entry name" value="Proton-linked_MCT"/>
</dbReference>
<dbReference type="OrthoDB" id="6499973at2759"/>
<proteinExistence type="predicted"/>
<keyword evidence="1" id="KW-0472">Membrane</keyword>
<keyword evidence="3" id="KW-1185">Reference proteome</keyword>
<feature type="transmembrane region" description="Helical" evidence="1">
    <location>
        <begin position="365"/>
        <end position="388"/>
    </location>
</feature>
<evidence type="ECO:0000313" key="3">
    <source>
        <dbReference type="Proteomes" id="UP000078046"/>
    </source>
</evidence>
<feature type="transmembrane region" description="Helical" evidence="1">
    <location>
        <begin position="105"/>
        <end position="126"/>
    </location>
</feature>
<feature type="transmembrane region" description="Helical" evidence="1">
    <location>
        <begin position="51"/>
        <end position="73"/>
    </location>
</feature>
<dbReference type="Proteomes" id="UP000078046">
    <property type="component" value="Unassembled WGS sequence"/>
</dbReference>
<feature type="transmembrane region" description="Helical" evidence="1">
    <location>
        <begin position="236"/>
        <end position="259"/>
    </location>
</feature>
<feature type="transmembrane region" description="Helical" evidence="1">
    <location>
        <begin position="330"/>
        <end position="359"/>
    </location>
</feature>
<gene>
    <name evidence="2" type="ORF">A3Q56_03849</name>
</gene>
<evidence type="ECO:0008006" key="4">
    <source>
        <dbReference type="Google" id="ProtNLM"/>
    </source>
</evidence>
<protein>
    <recommendedName>
        <fullName evidence="4">Major facilitator superfamily (MFS) profile domain-containing protein</fullName>
    </recommendedName>
</protein>